<reference evidence="8" key="1">
    <citation type="submission" date="2025-08" db="UniProtKB">
        <authorList>
            <consortium name="Ensembl"/>
        </authorList>
    </citation>
    <scope>IDENTIFICATION</scope>
</reference>
<feature type="transmembrane region" description="Helical" evidence="6">
    <location>
        <begin position="192"/>
        <end position="216"/>
    </location>
</feature>
<feature type="domain" description="TLC" evidence="7">
    <location>
        <begin position="35"/>
        <end position="224"/>
    </location>
</feature>
<dbReference type="GO" id="GO:0071709">
    <property type="term" value="P:membrane assembly"/>
    <property type="evidence" value="ECO:0007669"/>
    <property type="project" value="TreeGrafter"/>
</dbReference>
<feature type="transmembrane region" description="Helical" evidence="6">
    <location>
        <begin position="6"/>
        <end position="27"/>
    </location>
</feature>
<evidence type="ECO:0000313" key="9">
    <source>
        <dbReference type="Proteomes" id="UP000694565"/>
    </source>
</evidence>
<evidence type="ECO:0000313" key="8">
    <source>
        <dbReference type="Ensembl" id="ENSCLMP00005028717.1"/>
    </source>
</evidence>
<dbReference type="Proteomes" id="UP000694565">
    <property type="component" value="Unplaced"/>
</dbReference>
<organism evidence="8 9">
    <name type="scientific">Cyclopterus lumpus</name>
    <name type="common">Lumpsucker</name>
    <dbReference type="NCBI Taxonomy" id="8103"/>
    <lineage>
        <taxon>Eukaryota</taxon>
        <taxon>Metazoa</taxon>
        <taxon>Chordata</taxon>
        <taxon>Craniata</taxon>
        <taxon>Vertebrata</taxon>
        <taxon>Euteleostomi</taxon>
        <taxon>Actinopterygii</taxon>
        <taxon>Neopterygii</taxon>
        <taxon>Teleostei</taxon>
        <taxon>Neoteleostei</taxon>
        <taxon>Acanthomorphata</taxon>
        <taxon>Eupercaria</taxon>
        <taxon>Perciformes</taxon>
        <taxon>Cottioidei</taxon>
        <taxon>Cottales</taxon>
        <taxon>Cyclopteridae</taxon>
        <taxon>Cyclopterus</taxon>
    </lineage>
</organism>
<dbReference type="InterPro" id="IPR006634">
    <property type="entry name" value="TLC-dom"/>
</dbReference>
<evidence type="ECO:0000256" key="3">
    <source>
        <dbReference type="ARBA" id="ARBA00022989"/>
    </source>
</evidence>
<evidence type="ECO:0000256" key="6">
    <source>
        <dbReference type="SAM" id="Phobius"/>
    </source>
</evidence>
<dbReference type="PROSITE" id="PS50922">
    <property type="entry name" value="TLC"/>
    <property type="match status" value="1"/>
</dbReference>
<dbReference type="GeneTree" id="ENSGT01010000222313"/>
<dbReference type="SMART" id="SM00724">
    <property type="entry name" value="TLC"/>
    <property type="match status" value="1"/>
</dbReference>
<protein>
    <recommendedName>
        <fullName evidence="7">TLC domain-containing protein</fullName>
    </recommendedName>
</protein>
<feature type="transmembrane region" description="Helical" evidence="6">
    <location>
        <begin position="130"/>
        <end position="148"/>
    </location>
</feature>
<dbReference type="PANTHER" id="PTHR13439">
    <property type="entry name" value="CT120 PROTEIN"/>
    <property type="match status" value="1"/>
</dbReference>
<dbReference type="Pfam" id="PF03798">
    <property type="entry name" value="TRAM_LAG1_CLN8"/>
    <property type="match status" value="1"/>
</dbReference>
<dbReference type="InterPro" id="IPR050846">
    <property type="entry name" value="TLCD"/>
</dbReference>
<dbReference type="GO" id="GO:0097035">
    <property type="term" value="P:regulation of membrane lipid distribution"/>
    <property type="evidence" value="ECO:0007669"/>
    <property type="project" value="TreeGrafter"/>
</dbReference>
<comment type="subcellular location">
    <subcellularLocation>
        <location evidence="1">Membrane</location>
        <topology evidence="1">Multi-pass membrane protein</topology>
    </subcellularLocation>
</comment>
<dbReference type="GO" id="GO:0005886">
    <property type="term" value="C:plasma membrane"/>
    <property type="evidence" value="ECO:0007669"/>
    <property type="project" value="TreeGrafter"/>
</dbReference>
<evidence type="ECO:0000259" key="7">
    <source>
        <dbReference type="PROSITE" id="PS50922"/>
    </source>
</evidence>
<proteinExistence type="predicted"/>
<keyword evidence="2 5" id="KW-0812">Transmembrane</keyword>
<dbReference type="PROSITE" id="PS51257">
    <property type="entry name" value="PROKAR_LIPOPROTEIN"/>
    <property type="match status" value="1"/>
</dbReference>
<evidence type="ECO:0000256" key="2">
    <source>
        <dbReference type="ARBA" id="ARBA00022692"/>
    </source>
</evidence>
<sequence length="232" mass="26253">MDLKSTLLVVGGSACCFKLLNTVIRFLPTPELARNKSWKWRNISTSLAHSSLTGAWAVVCFYIQPHMVEDLISSQSLLSHSLVAVSTGYFIHDFLDVALNQSFKRSREVLLHHSLVLSCFSLSVTSRLYVGYAVVSLLVEINSVFLHIRQLLLLSGRRNILGTYVALLVFRVCTLAWMTRWLAAHTERVPRYALTMGTVGLSLISIMNVVLFYRLLRADVLPIREKRMAREI</sequence>
<dbReference type="GO" id="GO:0055091">
    <property type="term" value="P:phospholipid homeostasis"/>
    <property type="evidence" value="ECO:0007669"/>
    <property type="project" value="TreeGrafter"/>
</dbReference>
<reference evidence="8" key="2">
    <citation type="submission" date="2025-09" db="UniProtKB">
        <authorList>
            <consortium name="Ensembl"/>
        </authorList>
    </citation>
    <scope>IDENTIFICATION</scope>
</reference>
<name>A0A8C2ZK08_CYCLU</name>
<evidence type="ECO:0000256" key="1">
    <source>
        <dbReference type="ARBA" id="ARBA00004141"/>
    </source>
</evidence>
<keyword evidence="3 6" id="KW-1133">Transmembrane helix</keyword>
<dbReference type="Ensembl" id="ENSCLMT00005029984.1">
    <property type="protein sequence ID" value="ENSCLMP00005028717.1"/>
    <property type="gene ID" value="ENSCLMG00005013990.1"/>
</dbReference>
<dbReference type="GO" id="GO:0007009">
    <property type="term" value="P:plasma membrane organization"/>
    <property type="evidence" value="ECO:0007669"/>
    <property type="project" value="TreeGrafter"/>
</dbReference>
<keyword evidence="4 5" id="KW-0472">Membrane</keyword>
<evidence type="ECO:0000256" key="5">
    <source>
        <dbReference type="PROSITE-ProRule" id="PRU00205"/>
    </source>
</evidence>
<evidence type="ECO:0000256" key="4">
    <source>
        <dbReference type="ARBA" id="ARBA00023136"/>
    </source>
</evidence>
<dbReference type="PANTHER" id="PTHR13439:SF4">
    <property type="entry name" value="TLC DOMAIN-CONTAINING PROTEIN"/>
    <property type="match status" value="1"/>
</dbReference>
<keyword evidence="9" id="KW-1185">Reference proteome</keyword>
<feature type="transmembrane region" description="Helical" evidence="6">
    <location>
        <begin position="160"/>
        <end position="180"/>
    </location>
</feature>
<dbReference type="AlphaFoldDB" id="A0A8C2ZK08"/>
<accession>A0A8C2ZK08</accession>